<keyword evidence="4" id="KW-1185">Reference proteome</keyword>
<gene>
    <name evidence="3" type="ORF">JG688_00006114</name>
</gene>
<evidence type="ECO:0000313" key="3">
    <source>
        <dbReference type="EMBL" id="KAG6967823.1"/>
    </source>
</evidence>
<dbReference type="Proteomes" id="UP000709295">
    <property type="component" value="Unassembled WGS sequence"/>
</dbReference>
<accession>A0A8J5M626</accession>
<evidence type="ECO:0000256" key="1">
    <source>
        <dbReference type="SAM" id="MobiDB-lite"/>
    </source>
</evidence>
<feature type="region of interest" description="Disordered" evidence="1">
    <location>
        <begin position="1"/>
        <end position="24"/>
    </location>
</feature>
<proteinExistence type="predicted"/>
<comment type="caution">
    <text evidence="3">The sequence shown here is derived from an EMBL/GenBank/DDBJ whole genome shotgun (WGS) entry which is preliminary data.</text>
</comment>
<protein>
    <recommendedName>
        <fullName evidence="2">RXLR phytopathogen effector protein WY-domain domain-containing protein</fullName>
    </recommendedName>
</protein>
<dbReference type="InterPro" id="IPR040786">
    <property type="entry name" value="RXLR_WY"/>
</dbReference>
<dbReference type="AlphaFoldDB" id="A0A8J5M626"/>
<feature type="domain" description="RXLR phytopathogen effector protein WY-domain" evidence="2">
    <location>
        <begin position="40"/>
        <end position="92"/>
    </location>
</feature>
<reference evidence="3" key="1">
    <citation type="submission" date="2021-01" db="EMBL/GenBank/DDBJ databases">
        <title>Phytophthora aleatoria, a newly-described species from Pinus radiata is distinct from Phytophthora cactorum isolates based on comparative genomics.</title>
        <authorList>
            <person name="Mcdougal R."/>
            <person name="Panda P."/>
            <person name="Williams N."/>
            <person name="Studholme D.J."/>
        </authorList>
    </citation>
    <scope>NUCLEOTIDE SEQUENCE</scope>
    <source>
        <strain evidence="3">NZFS 4037</strain>
    </source>
</reference>
<evidence type="ECO:0000313" key="4">
    <source>
        <dbReference type="Proteomes" id="UP000709295"/>
    </source>
</evidence>
<sequence>MAPVQRTSRRSFQDFTSRKGSNGRLRRNPELVQWLRYIKMYRDHIKESVFSDAQIVRFLTEAKPLRSGWEFATLFQSLKDVPDLKKLAENMQTHQFREWLRMKISPKIVTSMLANPVYTYVVRLPKNDHSYRTWEAYTLYYAERRGGETMLEKVKTFFTNDNPVDALTAVTKLQ</sequence>
<evidence type="ECO:0000259" key="2">
    <source>
        <dbReference type="Pfam" id="PF18634"/>
    </source>
</evidence>
<dbReference type="Pfam" id="PF18634">
    <property type="entry name" value="RXLR_WY"/>
    <property type="match status" value="1"/>
</dbReference>
<name>A0A8J5M626_9STRA</name>
<dbReference type="EMBL" id="JAENGY010000258">
    <property type="protein sequence ID" value="KAG6967823.1"/>
    <property type="molecule type" value="Genomic_DNA"/>
</dbReference>
<organism evidence="3 4">
    <name type="scientific">Phytophthora aleatoria</name>
    <dbReference type="NCBI Taxonomy" id="2496075"/>
    <lineage>
        <taxon>Eukaryota</taxon>
        <taxon>Sar</taxon>
        <taxon>Stramenopiles</taxon>
        <taxon>Oomycota</taxon>
        <taxon>Peronosporomycetes</taxon>
        <taxon>Peronosporales</taxon>
        <taxon>Peronosporaceae</taxon>
        <taxon>Phytophthora</taxon>
    </lineage>
</organism>